<dbReference type="eggNOG" id="ENOG502RIGC">
    <property type="taxonomic scope" value="Eukaryota"/>
</dbReference>
<organism evidence="2 3">
    <name type="scientific">Cochliobolus carbonum (strain 26-R-13)</name>
    <name type="common">Maize leaf spot fungus</name>
    <name type="synonym">Bipolaris zeicola</name>
    <dbReference type="NCBI Taxonomy" id="930089"/>
    <lineage>
        <taxon>Eukaryota</taxon>
        <taxon>Fungi</taxon>
        <taxon>Dikarya</taxon>
        <taxon>Ascomycota</taxon>
        <taxon>Pezizomycotina</taxon>
        <taxon>Dothideomycetes</taxon>
        <taxon>Pleosporomycetidae</taxon>
        <taxon>Pleosporales</taxon>
        <taxon>Pleosporineae</taxon>
        <taxon>Pleosporaceae</taxon>
        <taxon>Bipolaris</taxon>
    </lineage>
</organism>
<evidence type="ECO:0000256" key="1">
    <source>
        <dbReference type="SAM" id="MobiDB-lite"/>
    </source>
</evidence>
<dbReference type="STRING" id="930089.W6XTL2"/>
<dbReference type="HOGENOM" id="CLU_353058_0_0_1"/>
<feature type="compositionally biased region" description="Polar residues" evidence="1">
    <location>
        <begin position="500"/>
        <end position="512"/>
    </location>
</feature>
<sequence length="797" mass="89960">MANEEQRRAFESYMGRANSDNGQVQNPSQPLPQYPGSVAQPGNPYVYQVSCCHGLPGLQFPGLGVPPAVPTPPPAASSSVASFPGYQGGYSQQNYGLALYGPNGIPRRPPPLGDPQAQQQQGQQHTPTGSGFQGHVQRSESYSIQPPPPLSHSGWPYNHPDSGMASRHDGPIVGAVIPASRSHTQEMVRSSSRHRREEYHYHNRDSAQVAQAPLVEEVVVPVMLCHTCSHCGQMRSAGFHRNNPVVPGKPLVSTPCRRCKKKLDNFYRSSSRYTRIRKCTADEPCDWPSEPFRVDAGQDESRGRRRSREEVCMNRYSPSRPRVLRRESSVAHLGLGAFQQASRNERVARRSSSSPGHSTRYTGGVWPPPDIVRMERKRVDDAFSIPFGPPLGYAAKSDEVWPPPDIVRTHLYRDVERKSLRRQSSRIIELSPSPPPPPSRQRSTRVVYRSDSQEHRRRSTSISPSRVRSRGERRSEEAESRLTTHTLPFRTVISDRQRTSFRASDETCSNADSVPRQPPESPTYSILKPGNPDHHDTTSQRRASMRASEQSVHVEVEGPPRVRFSGERREKLSDLEPTRRSRYEDEHESSKKKSEYYRDHSRDRVQYKPRPRPRPNQDFEKVQTRYCSPVRDRDYEEEIRVDKQRRISPSPSPLPRRSREYEEIRVRHVSPLPTRRSSHQHSDRATSPPLPPIYRHVSRTAALDGKRSVISPPPPPPADSRDEDHTDCSSAGEGDVTLVTRSWKGIDENGRPATFVEERREVKMLAEGSERGGVASGYRDLGYGKRVGGAGKVWRDV</sequence>
<keyword evidence="3" id="KW-1185">Reference proteome</keyword>
<evidence type="ECO:0000313" key="3">
    <source>
        <dbReference type="Proteomes" id="UP000053841"/>
    </source>
</evidence>
<dbReference type="RefSeq" id="XP_007714732.1">
    <property type="nucleotide sequence ID" value="XM_007716542.1"/>
</dbReference>
<protein>
    <submittedName>
        <fullName evidence="2">Uncharacterized protein</fullName>
    </submittedName>
</protein>
<feature type="compositionally biased region" description="Basic and acidic residues" evidence="1">
    <location>
        <begin position="299"/>
        <end position="312"/>
    </location>
</feature>
<name>W6XTL2_COCC2</name>
<dbReference type="GeneID" id="19150673"/>
<dbReference type="OrthoDB" id="5415512at2759"/>
<dbReference type="KEGG" id="bze:COCCADRAFT_7077"/>
<dbReference type="Proteomes" id="UP000053841">
    <property type="component" value="Unassembled WGS sequence"/>
</dbReference>
<feature type="region of interest" description="Disordered" evidence="1">
    <location>
        <begin position="1"/>
        <end position="37"/>
    </location>
</feature>
<reference evidence="2 3" key="1">
    <citation type="journal article" date="2013" name="PLoS Genet.">
        <title>Comparative genome structure, secondary metabolite, and effector coding capacity across Cochliobolus pathogens.</title>
        <authorList>
            <person name="Condon B.J."/>
            <person name="Leng Y."/>
            <person name="Wu D."/>
            <person name="Bushley K.E."/>
            <person name="Ohm R.A."/>
            <person name="Otillar R."/>
            <person name="Martin J."/>
            <person name="Schackwitz W."/>
            <person name="Grimwood J."/>
            <person name="MohdZainudin N."/>
            <person name="Xue C."/>
            <person name="Wang R."/>
            <person name="Manning V.A."/>
            <person name="Dhillon B."/>
            <person name="Tu Z.J."/>
            <person name="Steffenson B.J."/>
            <person name="Salamov A."/>
            <person name="Sun H."/>
            <person name="Lowry S."/>
            <person name="LaButti K."/>
            <person name="Han J."/>
            <person name="Copeland A."/>
            <person name="Lindquist E."/>
            <person name="Barry K."/>
            <person name="Schmutz J."/>
            <person name="Baker S.E."/>
            <person name="Ciuffetti L.M."/>
            <person name="Grigoriev I.V."/>
            <person name="Zhong S."/>
            <person name="Turgeon B.G."/>
        </authorList>
    </citation>
    <scope>NUCLEOTIDE SEQUENCE [LARGE SCALE GENOMIC DNA]</scope>
    <source>
        <strain evidence="2 3">26-R-13</strain>
    </source>
</reference>
<feature type="compositionally biased region" description="Basic and acidic residues" evidence="1">
    <location>
        <begin position="552"/>
        <end position="606"/>
    </location>
</feature>
<feature type="compositionally biased region" description="Polar residues" evidence="1">
    <location>
        <begin position="350"/>
        <end position="361"/>
    </location>
</feature>
<gene>
    <name evidence="2" type="ORF">COCCADRAFT_7077</name>
</gene>
<feature type="region of interest" description="Disordered" evidence="1">
    <location>
        <begin position="422"/>
        <end position="735"/>
    </location>
</feature>
<dbReference type="AlphaFoldDB" id="W6XTL2"/>
<feature type="compositionally biased region" description="Basic and acidic residues" evidence="1">
    <location>
        <begin position="657"/>
        <end position="666"/>
    </location>
</feature>
<feature type="compositionally biased region" description="Basic and acidic residues" evidence="1">
    <location>
        <begin position="630"/>
        <end position="645"/>
    </location>
</feature>
<feature type="region of interest" description="Disordered" evidence="1">
    <location>
        <begin position="94"/>
        <end position="198"/>
    </location>
</feature>
<feature type="region of interest" description="Disordered" evidence="1">
    <location>
        <begin position="290"/>
        <end position="369"/>
    </location>
</feature>
<evidence type="ECO:0000313" key="2">
    <source>
        <dbReference type="EMBL" id="EUC30952.1"/>
    </source>
</evidence>
<accession>W6XTL2</accession>
<feature type="compositionally biased region" description="Basic and acidic residues" evidence="1">
    <location>
        <begin position="1"/>
        <end position="10"/>
    </location>
</feature>
<dbReference type="EMBL" id="KI964681">
    <property type="protein sequence ID" value="EUC30952.1"/>
    <property type="molecule type" value="Genomic_DNA"/>
</dbReference>
<feature type="compositionally biased region" description="Basic and acidic residues" evidence="1">
    <location>
        <begin position="469"/>
        <end position="482"/>
    </location>
</feature>
<feature type="compositionally biased region" description="Polar residues" evidence="1">
    <location>
        <begin position="18"/>
        <end position="28"/>
    </location>
</feature>
<proteinExistence type="predicted"/>